<proteinExistence type="predicted"/>
<dbReference type="AlphaFoldDB" id="A0A6N7XIP9"/>
<reference evidence="1 2" key="1">
    <citation type="submission" date="2019-09" db="EMBL/GenBank/DDBJ databases">
        <title>In-depth cultivation of the pig gut microbiome towards novel bacterial diversity and tailored functional studies.</title>
        <authorList>
            <person name="Wylensek D."/>
            <person name="Hitch T.C.A."/>
            <person name="Clavel T."/>
        </authorList>
    </citation>
    <scope>NUCLEOTIDE SEQUENCE [LARGE SCALE GENOMIC DNA]</scope>
    <source>
        <strain evidence="1 2">WCA3-693-APC-4?</strain>
    </source>
</reference>
<keyword evidence="2" id="KW-1185">Reference proteome</keyword>
<sequence>MDKFIFGLIVGSMRKKSNGYENQSVTPPKPPLPPIPNKISKRIISLKFCKEFDWNSMEIIELNSYREFFIFYIENHDKGYIYDVKLRGVANELG</sequence>
<organism evidence="1 2">
    <name type="scientific">Tissierella pigra</name>
    <dbReference type="NCBI Taxonomy" id="2607614"/>
    <lineage>
        <taxon>Bacteria</taxon>
        <taxon>Bacillati</taxon>
        <taxon>Bacillota</taxon>
        <taxon>Tissierellia</taxon>
        <taxon>Tissierellales</taxon>
        <taxon>Tissierellaceae</taxon>
        <taxon>Tissierella</taxon>
    </lineage>
</organism>
<dbReference type="Proteomes" id="UP000469523">
    <property type="component" value="Unassembled WGS sequence"/>
</dbReference>
<accession>A0A6N7XIP9</accession>
<dbReference type="RefSeq" id="WP_154440490.1">
    <property type="nucleotide sequence ID" value="NZ_VUNQ01000021.1"/>
</dbReference>
<comment type="caution">
    <text evidence="1">The sequence shown here is derived from an EMBL/GenBank/DDBJ whole genome shotgun (WGS) entry which is preliminary data.</text>
</comment>
<evidence type="ECO:0000313" key="1">
    <source>
        <dbReference type="EMBL" id="MSU01951.1"/>
    </source>
</evidence>
<dbReference type="EMBL" id="VUNQ01000021">
    <property type="protein sequence ID" value="MSU01951.1"/>
    <property type="molecule type" value="Genomic_DNA"/>
</dbReference>
<protein>
    <submittedName>
        <fullName evidence="1">Uncharacterized protein</fullName>
    </submittedName>
</protein>
<evidence type="ECO:0000313" key="2">
    <source>
        <dbReference type="Proteomes" id="UP000469523"/>
    </source>
</evidence>
<name>A0A6N7XIP9_9FIRM</name>
<gene>
    <name evidence="1" type="ORF">FYJ83_10770</name>
</gene>